<sequence length="134" mass="15093">NRHLIGNLGPDSYQLLVNHTPVHDLTLPNLDKTNLHDKKNWLYDLEEEDENDPKTPPFYYTPGALSPIHPAESAAAPPHHSPPLVDHTTAIANLETKLETLREDFTNFMNLVIQQSENFSNELAAFKRAFNPSG</sequence>
<comment type="caution">
    <text evidence="2">The sequence shown here is derived from an EMBL/GenBank/DDBJ whole genome shotgun (WGS) entry which is preliminary data.</text>
</comment>
<accession>A0A2K3M7V6</accession>
<dbReference type="AlphaFoldDB" id="A0A2K3M7V6"/>
<reference evidence="2 3" key="2">
    <citation type="journal article" date="2017" name="Front. Plant Sci.">
        <title>Gene Classification and Mining of Molecular Markers Useful in Red Clover (Trifolium pratense) Breeding.</title>
        <authorList>
            <person name="Istvanek J."/>
            <person name="Dluhosova J."/>
            <person name="Dluhos P."/>
            <person name="Patkova L."/>
            <person name="Nedelnik J."/>
            <person name="Repkova J."/>
        </authorList>
    </citation>
    <scope>NUCLEOTIDE SEQUENCE [LARGE SCALE GENOMIC DNA]</scope>
    <source>
        <strain evidence="3">cv. Tatra</strain>
        <tissue evidence="2">Young leaves</tissue>
    </source>
</reference>
<organism evidence="2 3">
    <name type="scientific">Trifolium pratense</name>
    <name type="common">Red clover</name>
    <dbReference type="NCBI Taxonomy" id="57577"/>
    <lineage>
        <taxon>Eukaryota</taxon>
        <taxon>Viridiplantae</taxon>
        <taxon>Streptophyta</taxon>
        <taxon>Embryophyta</taxon>
        <taxon>Tracheophyta</taxon>
        <taxon>Spermatophyta</taxon>
        <taxon>Magnoliopsida</taxon>
        <taxon>eudicotyledons</taxon>
        <taxon>Gunneridae</taxon>
        <taxon>Pentapetalae</taxon>
        <taxon>rosids</taxon>
        <taxon>fabids</taxon>
        <taxon>Fabales</taxon>
        <taxon>Fabaceae</taxon>
        <taxon>Papilionoideae</taxon>
        <taxon>50 kb inversion clade</taxon>
        <taxon>NPAAA clade</taxon>
        <taxon>Hologalegina</taxon>
        <taxon>IRL clade</taxon>
        <taxon>Trifolieae</taxon>
        <taxon>Trifolium</taxon>
    </lineage>
</organism>
<name>A0A2K3M7V6_TRIPR</name>
<feature type="region of interest" description="Disordered" evidence="1">
    <location>
        <begin position="47"/>
        <end position="85"/>
    </location>
</feature>
<reference evidence="2 3" key="1">
    <citation type="journal article" date="2014" name="Am. J. Bot.">
        <title>Genome assembly and annotation for red clover (Trifolium pratense; Fabaceae).</title>
        <authorList>
            <person name="Istvanek J."/>
            <person name="Jaros M."/>
            <person name="Krenek A."/>
            <person name="Repkova J."/>
        </authorList>
    </citation>
    <scope>NUCLEOTIDE SEQUENCE [LARGE SCALE GENOMIC DNA]</scope>
    <source>
        <strain evidence="3">cv. Tatra</strain>
        <tissue evidence="2">Young leaves</tissue>
    </source>
</reference>
<dbReference type="EMBL" id="ASHM01052342">
    <property type="protein sequence ID" value="PNX86864.1"/>
    <property type="molecule type" value="Genomic_DNA"/>
</dbReference>
<evidence type="ECO:0000256" key="1">
    <source>
        <dbReference type="SAM" id="MobiDB-lite"/>
    </source>
</evidence>
<evidence type="ECO:0000313" key="3">
    <source>
        <dbReference type="Proteomes" id="UP000236291"/>
    </source>
</evidence>
<feature type="non-terminal residue" evidence="2">
    <location>
        <position position="1"/>
    </location>
</feature>
<protein>
    <submittedName>
        <fullName evidence="2">Uncharacterized protein</fullName>
    </submittedName>
</protein>
<feature type="compositionally biased region" description="Low complexity" evidence="1">
    <location>
        <begin position="66"/>
        <end position="78"/>
    </location>
</feature>
<gene>
    <name evidence="2" type="ORF">L195_g042947</name>
</gene>
<evidence type="ECO:0000313" key="2">
    <source>
        <dbReference type="EMBL" id="PNX86864.1"/>
    </source>
</evidence>
<proteinExistence type="predicted"/>
<dbReference type="Proteomes" id="UP000236291">
    <property type="component" value="Unassembled WGS sequence"/>
</dbReference>